<evidence type="ECO:0000313" key="3">
    <source>
        <dbReference type="Proteomes" id="UP000663929"/>
    </source>
</evidence>
<proteinExistence type="predicted"/>
<evidence type="ECO:0000313" key="2">
    <source>
        <dbReference type="EMBL" id="QTD52810.1"/>
    </source>
</evidence>
<dbReference type="AlphaFoldDB" id="A0A8A4TTF9"/>
<reference evidence="2" key="1">
    <citation type="submission" date="2021-03" db="EMBL/GenBank/DDBJ databases">
        <title>Acanthopleuribacteraceae sp. M133.</title>
        <authorList>
            <person name="Wang G."/>
        </authorList>
    </citation>
    <scope>NUCLEOTIDE SEQUENCE</scope>
    <source>
        <strain evidence="2">M133</strain>
    </source>
</reference>
<dbReference type="SUPFAM" id="SSF52540">
    <property type="entry name" value="P-loop containing nucleoside triphosphate hydrolases"/>
    <property type="match status" value="1"/>
</dbReference>
<dbReference type="EMBL" id="CP071793">
    <property type="protein sequence ID" value="QTD52810.1"/>
    <property type="molecule type" value="Genomic_DNA"/>
</dbReference>
<keyword evidence="3" id="KW-1185">Reference proteome</keyword>
<dbReference type="KEGG" id="scor:J3U87_10065"/>
<organism evidence="2 3">
    <name type="scientific">Sulfidibacter corallicola</name>
    <dbReference type="NCBI Taxonomy" id="2818388"/>
    <lineage>
        <taxon>Bacteria</taxon>
        <taxon>Pseudomonadati</taxon>
        <taxon>Acidobacteriota</taxon>
        <taxon>Holophagae</taxon>
        <taxon>Acanthopleuribacterales</taxon>
        <taxon>Acanthopleuribacteraceae</taxon>
        <taxon>Sulfidibacter</taxon>
    </lineage>
</organism>
<gene>
    <name evidence="2" type="ORF">J3U87_10065</name>
</gene>
<feature type="region of interest" description="Disordered" evidence="1">
    <location>
        <begin position="418"/>
        <end position="449"/>
    </location>
</feature>
<protein>
    <submittedName>
        <fullName evidence="2">Uncharacterized protein</fullName>
    </submittedName>
</protein>
<dbReference type="Gene3D" id="3.40.50.300">
    <property type="entry name" value="P-loop containing nucleotide triphosphate hydrolases"/>
    <property type="match status" value="1"/>
</dbReference>
<evidence type="ECO:0000256" key="1">
    <source>
        <dbReference type="SAM" id="MobiDB-lite"/>
    </source>
</evidence>
<name>A0A8A4TTF9_SULCO</name>
<dbReference type="RefSeq" id="WP_237382911.1">
    <property type="nucleotide sequence ID" value="NZ_CP071793.1"/>
</dbReference>
<feature type="compositionally biased region" description="Polar residues" evidence="1">
    <location>
        <begin position="426"/>
        <end position="444"/>
    </location>
</feature>
<accession>A0A8A4TTF9</accession>
<dbReference type="InterPro" id="IPR027417">
    <property type="entry name" value="P-loop_NTPase"/>
</dbReference>
<dbReference type="Proteomes" id="UP000663929">
    <property type="component" value="Chromosome"/>
</dbReference>
<sequence>MKRPSSLFTPEQSQKNVRERLVQELCDAKIQSAESLGPLPTPSRVFGLLGPRGTGKSTIIRMLRDPEYDGFPQHFLLLPEMDCSALPEEVVPGTALLVHLQTFLEERAPVHEQDPEFQVILQECDELAGICARTTSAFHELSLNLASSPRDYSHFMAVVSRDRLTLRRKVTSWLEKTLRLLRKQAFVIALDDFDLINAQAIQRWLFSLLDEMFQERLFFILTADFNRLEDTDLTQFRGIDKKTLRALINKFLPPENRIDIQPWNIAHDHDLVHFFHYAIPDSYRRDSLLTTPDRLAGFFTDHPIQKGLYRQLIPLWPRGLEDLFFGLNDHHQKSLGTEPDAQEKCRRQREVLVKLAACRAESLLVRRLRKQDPAGWPRVLRFPKKRQSVEDWDHTVEIAAIRMNDQSRPFTALAQVTPDDVLESGPSDSWSSVPRSDDSGNVNTGGRRKPWDVSRAQVPFWAELLLNMGMQESHWQPVSHALRNRVHVLYGWCDLADRVRQAHFRTRISRPNLTHSLMTHQLPSRAYLTWIDASPERTDPSSGDLVVEIGWRPLLQALRGDRDASLSSLMASLHFDPTNLRFADPMTPIPRHVTALRVLPGELWALVLLVEGLTRCPWENFPTYQGWSIELCAVLAAALVHTAYAWGLIAAGILEEQDLTEPERGLLDAVVRKDPYTWLHTSESGGRRWRNRYEEELLSDVYAILNRGHLANLVVDREDALSEAAHAYLKGAVYLAATQRAEALHRDANPDDFVDDDDALSN</sequence>